<comment type="caution">
    <text evidence="1">The sequence shown here is derived from an EMBL/GenBank/DDBJ whole genome shotgun (WGS) entry which is preliminary data.</text>
</comment>
<evidence type="ECO:0000313" key="2">
    <source>
        <dbReference type="Proteomes" id="UP000030401"/>
    </source>
</evidence>
<gene>
    <name evidence="1" type="ORF">N784_04540</name>
</gene>
<reference evidence="1 2" key="1">
    <citation type="submission" date="2013-08" db="EMBL/GenBank/DDBJ databases">
        <authorList>
            <person name="Huang J."/>
            <person name="Wang G."/>
        </authorList>
    </citation>
    <scope>NUCLEOTIDE SEQUENCE [LARGE SCALE GENOMIC DNA]</scope>
    <source>
        <strain evidence="1 2">JSM 072002</strain>
    </source>
</reference>
<name>A0A0A5G5Q5_9BACI</name>
<evidence type="ECO:0008006" key="3">
    <source>
        <dbReference type="Google" id="ProtNLM"/>
    </source>
</evidence>
<proteinExistence type="predicted"/>
<accession>A0A0A5G5Q5</accession>
<dbReference type="Proteomes" id="UP000030401">
    <property type="component" value="Unassembled WGS sequence"/>
</dbReference>
<dbReference type="AlphaFoldDB" id="A0A0A5G5Q5"/>
<keyword evidence="2" id="KW-1185">Reference proteome</keyword>
<dbReference type="GO" id="GO:0030420">
    <property type="term" value="P:establishment of competence for transformation"/>
    <property type="evidence" value="ECO:0007669"/>
    <property type="project" value="InterPro"/>
</dbReference>
<dbReference type="EMBL" id="AVPG01000013">
    <property type="protein sequence ID" value="KGX86425.1"/>
    <property type="molecule type" value="Genomic_DNA"/>
</dbReference>
<organism evidence="1 2">
    <name type="scientific">Pontibacillus litoralis JSM 072002</name>
    <dbReference type="NCBI Taxonomy" id="1385512"/>
    <lineage>
        <taxon>Bacteria</taxon>
        <taxon>Bacillati</taxon>
        <taxon>Bacillota</taxon>
        <taxon>Bacilli</taxon>
        <taxon>Bacillales</taxon>
        <taxon>Bacillaceae</taxon>
        <taxon>Pontibacillus</taxon>
    </lineage>
</organism>
<evidence type="ECO:0000313" key="1">
    <source>
        <dbReference type="EMBL" id="KGX86425.1"/>
    </source>
</evidence>
<sequence length="169" mass="19287">MVGIMKSSQYCSTYVVTEQTMGIFWNQDIEYASRIIEAERIIYCKKTSAQIVAESCNVYGASLQQRRDSMKHVLASRSKLPIAIDPKSCIFMFPTRSPRSIYCNWISFYQVHQCKDVGEGTMFIFNDLSTVTVPATASSLRKQMHRTAMGIAYYMKESMTQPTVLENND</sequence>
<dbReference type="STRING" id="1385512.N784_04540"/>
<dbReference type="InterPro" id="IPR010461">
    <property type="entry name" value="ComK"/>
</dbReference>
<dbReference type="eggNOG" id="COG4903">
    <property type="taxonomic scope" value="Bacteria"/>
</dbReference>
<dbReference type="Pfam" id="PF06338">
    <property type="entry name" value="ComK"/>
    <property type="match status" value="1"/>
</dbReference>
<protein>
    <recommendedName>
        <fullName evidence="3">Competence protein</fullName>
    </recommendedName>
</protein>